<reference evidence="1 2" key="1">
    <citation type="journal article" date="2018" name="Sci. Rep.">
        <title>Genomic signatures of local adaptation to the degree of environmental predictability in rotifers.</title>
        <authorList>
            <person name="Franch-Gras L."/>
            <person name="Hahn C."/>
            <person name="Garcia-Roger E.M."/>
            <person name="Carmona M.J."/>
            <person name="Serra M."/>
            <person name="Gomez A."/>
        </authorList>
    </citation>
    <scope>NUCLEOTIDE SEQUENCE [LARGE SCALE GENOMIC DNA]</scope>
    <source>
        <strain evidence="1">HYR1</strain>
    </source>
</reference>
<protein>
    <submittedName>
        <fullName evidence="1">Uncharacterized protein</fullName>
    </submittedName>
</protein>
<dbReference type="EMBL" id="REGN01001907">
    <property type="protein sequence ID" value="RNA31700.1"/>
    <property type="molecule type" value="Genomic_DNA"/>
</dbReference>
<name>A0A3M7S802_BRAPC</name>
<gene>
    <name evidence="1" type="ORF">BpHYR1_004633</name>
</gene>
<organism evidence="1 2">
    <name type="scientific">Brachionus plicatilis</name>
    <name type="common">Marine rotifer</name>
    <name type="synonym">Brachionus muelleri</name>
    <dbReference type="NCBI Taxonomy" id="10195"/>
    <lineage>
        <taxon>Eukaryota</taxon>
        <taxon>Metazoa</taxon>
        <taxon>Spiralia</taxon>
        <taxon>Gnathifera</taxon>
        <taxon>Rotifera</taxon>
        <taxon>Eurotatoria</taxon>
        <taxon>Monogononta</taxon>
        <taxon>Pseudotrocha</taxon>
        <taxon>Ploima</taxon>
        <taxon>Brachionidae</taxon>
        <taxon>Brachionus</taxon>
    </lineage>
</organism>
<evidence type="ECO:0000313" key="2">
    <source>
        <dbReference type="Proteomes" id="UP000276133"/>
    </source>
</evidence>
<dbReference type="Proteomes" id="UP000276133">
    <property type="component" value="Unassembled WGS sequence"/>
</dbReference>
<evidence type="ECO:0000313" key="1">
    <source>
        <dbReference type="EMBL" id="RNA31700.1"/>
    </source>
</evidence>
<sequence length="82" mass="9356">MVCLKIHFCTNFVDFVLVFQPNRIIYRSGWSPRIGSSNVGRIYLLSPYLNKKILLSSFIKSIADLSTVVIPARNLSEYKSSE</sequence>
<dbReference type="AlphaFoldDB" id="A0A3M7S802"/>
<accession>A0A3M7S802</accession>
<comment type="caution">
    <text evidence="1">The sequence shown here is derived from an EMBL/GenBank/DDBJ whole genome shotgun (WGS) entry which is preliminary data.</text>
</comment>
<keyword evidence="2" id="KW-1185">Reference proteome</keyword>
<proteinExistence type="predicted"/>